<feature type="transmembrane region" description="Helical" evidence="1">
    <location>
        <begin position="132"/>
        <end position="153"/>
    </location>
</feature>
<evidence type="ECO:0000313" key="2">
    <source>
        <dbReference type="EMBL" id="GAA2239938.1"/>
    </source>
</evidence>
<comment type="caution">
    <text evidence="2">The sequence shown here is derived from an EMBL/GenBank/DDBJ whole genome shotgun (WGS) entry which is preliminary data.</text>
</comment>
<feature type="transmembrane region" description="Helical" evidence="1">
    <location>
        <begin position="62"/>
        <end position="79"/>
    </location>
</feature>
<evidence type="ECO:0000313" key="3">
    <source>
        <dbReference type="Proteomes" id="UP001500305"/>
    </source>
</evidence>
<dbReference type="EMBL" id="BAAATR010000007">
    <property type="protein sequence ID" value="GAA2239938.1"/>
    <property type="molecule type" value="Genomic_DNA"/>
</dbReference>
<feature type="transmembrane region" description="Helical" evidence="1">
    <location>
        <begin position="20"/>
        <end position="42"/>
    </location>
</feature>
<protein>
    <recommendedName>
        <fullName evidence="4">Integral membrane protein</fullName>
    </recommendedName>
</protein>
<sequence>MNRVLGDLRALAEETGQSPGLTLLTALFLAAAAAALLVHLCAAVARRGSLRAATPTSSWREAAVSCLATAAVLYAFGLLKGYRRVEDEARVCGLARYGDPAESEVLPKDSLLPLSSSCTWSDGYSIEFVPSFVNPGLALSLAGAAVAVVLAAIRHEQSRRNK</sequence>
<evidence type="ECO:0000256" key="1">
    <source>
        <dbReference type="SAM" id="Phobius"/>
    </source>
</evidence>
<keyword evidence="1" id="KW-0812">Transmembrane</keyword>
<gene>
    <name evidence="2" type="ORF">GCM10010430_21670</name>
</gene>
<dbReference type="Proteomes" id="UP001500305">
    <property type="component" value="Unassembled WGS sequence"/>
</dbReference>
<keyword evidence="1" id="KW-0472">Membrane</keyword>
<evidence type="ECO:0008006" key="4">
    <source>
        <dbReference type="Google" id="ProtNLM"/>
    </source>
</evidence>
<organism evidence="2 3">
    <name type="scientific">Kitasatospora cystarginea</name>
    <dbReference type="NCBI Taxonomy" id="58350"/>
    <lineage>
        <taxon>Bacteria</taxon>
        <taxon>Bacillati</taxon>
        <taxon>Actinomycetota</taxon>
        <taxon>Actinomycetes</taxon>
        <taxon>Kitasatosporales</taxon>
        <taxon>Streptomycetaceae</taxon>
        <taxon>Kitasatospora</taxon>
    </lineage>
</organism>
<proteinExistence type="predicted"/>
<accession>A0ABN3DRC3</accession>
<reference evidence="2 3" key="1">
    <citation type="journal article" date="2019" name="Int. J. Syst. Evol. Microbiol.">
        <title>The Global Catalogue of Microorganisms (GCM) 10K type strain sequencing project: providing services to taxonomists for standard genome sequencing and annotation.</title>
        <authorList>
            <consortium name="The Broad Institute Genomics Platform"/>
            <consortium name="The Broad Institute Genome Sequencing Center for Infectious Disease"/>
            <person name="Wu L."/>
            <person name="Ma J."/>
        </authorList>
    </citation>
    <scope>NUCLEOTIDE SEQUENCE [LARGE SCALE GENOMIC DNA]</scope>
    <source>
        <strain evidence="2 3">JCM 7356</strain>
    </source>
</reference>
<keyword evidence="3" id="KW-1185">Reference proteome</keyword>
<dbReference type="RefSeq" id="WP_344636076.1">
    <property type="nucleotide sequence ID" value="NZ_BAAATR010000007.1"/>
</dbReference>
<keyword evidence="1" id="KW-1133">Transmembrane helix</keyword>
<name>A0ABN3DRC3_9ACTN</name>